<keyword evidence="1" id="KW-0812">Transmembrane</keyword>
<dbReference type="EMBL" id="MCFH01000006">
    <property type="protein sequence ID" value="ORX57243.1"/>
    <property type="molecule type" value="Genomic_DNA"/>
</dbReference>
<sequence>METFLCFGKNIRYFNYTDKRIIDNLHIKSREDSNEIDDYYNSAFFKIYNISVIMISFLYFNITLYFYLKNRNHYLIKNKQVPLCVAISFICEIFCIGFPLSRLVNIDCWLQLWLTWFTATPKMIL</sequence>
<comment type="caution">
    <text evidence="2">The sequence shown here is derived from an EMBL/GenBank/DDBJ whole genome shotgun (WGS) entry which is preliminary data.</text>
</comment>
<dbReference type="Proteomes" id="UP000193719">
    <property type="component" value="Unassembled WGS sequence"/>
</dbReference>
<feature type="transmembrane region" description="Helical" evidence="1">
    <location>
        <begin position="47"/>
        <end position="68"/>
    </location>
</feature>
<keyword evidence="1" id="KW-1133">Transmembrane helix</keyword>
<protein>
    <submittedName>
        <fullName evidence="2">Uncharacterized protein</fullName>
    </submittedName>
</protein>
<keyword evidence="1" id="KW-0472">Membrane</keyword>
<evidence type="ECO:0000313" key="2">
    <source>
        <dbReference type="EMBL" id="ORX57243.1"/>
    </source>
</evidence>
<reference evidence="2 3" key="2">
    <citation type="submission" date="2016-08" db="EMBL/GenBank/DDBJ databases">
        <title>Pervasive Adenine N6-methylation of Active Genes in Fungi.</title>
        <authorList>
            <consortium name="DOE Joint Genome Institute"/>
            <person name="Mondo S.J."/>
            <person name="Dannebaum R.O."/>
            <person name="Kuo R.C."/>
            <person name="Labutti K."/>
            <person name="Haridas S."/>
            <person name="Kuo A."/>
            <person name="Salamov A."/>
            <person name="Ahrendt S.R."/>
            <person name="Lipzen A."/>
            <person name="Sullivan W."/>
            <person name="Andreopoulos W.B."/>
            <person name="Clum A."/>
            <person name="Lindquist E."/>
            <person name="Daum C."/>
            <person name="Ramamoorthy G.K."/>
            <person name="Gryganskyi A."/>
            <person name="Culley D."/>
            <person name="Magnuson J.K."/>
            <person name="James T.Y."/>
            <person name="O'Malley M.A."/>
            <person name="Stajich J.E."/>
            <person name="Spatafora J.W."/>
            <person name="Visel A."/>
            <person name="Grigoriev I.V."/>
        </authorList>
    </citation>
    <scope>NUCLEOTIDE SEQUENCE [LARGE SCALE GENOMIC DNA]</scope>
    <source>
        <strain evidence="3">finn</strain>
    </source>
</reference>
<evidence type="ECO:0000256" key="1">
    <source>
        <dbReference type="SAM" id="Phobius"/>
    </source>
</evidence>
<organism evidence="2 3">
    <name type="scientific">Piromyces finnis</name>
    <dbReference type="NCBI Taxonomy" id="1754191"/>
    <lineage>
        <taxon>Eukaryota</taxon>
        <taxon>Fungi</taxon>
        <taxon>Fungi incertae sedis</taxon>
        <taxon>Chytridiomycota</taxon>
        <taxon>Chytridiomycota incertae sedis</taxon>
        <taxon>Neocallimastigomycetes</taxon>
        <taxon>Neocallimastigales</taxon>
        <taxon>Neocallimastigaceae</taxon>
        <taxon>Piromyces</taxon>
    </lineage>
</organism>
<gene>
    <name evidence="2" type="ORF">BCR36DRAFT_153748</name>
</gene>
<proteinExistence type="predicted"/>
<feature type="transmembrane region" description="Helical" evidence="1">
    <location>
        <begin position="80"/>
        <end position="100"/>
    </location>
</feature>
<name>A0A1Y1VIM4_9FUNG</name>
<dbReference type="AlphaFoldDB" id="A0A1Y1VIM4"/>
<evidence type="ECO:0000313" key="3">
    <source>
        <dbReference type="Proteomes" id="UP000193719"/>
    </source>
</evidence>
<reference evidence="2 3" key="1">
    <citation type="submission" date="2016-08" db="EMBL/GenBank/DDBJ databases">
        <title>Genomes of anaerobic fungi encode conserved fungal cellulosomes for biomass hydrolysis.</title>
        <authorList>
            <consortium name="DOE Joint Genome Institute"/>
            <person name="Haitjema C.H."/>
            <person name="Gilmore S.P."/>
            <person name="Henske J.K."/>
            <person name="Solomon K.V."/>
            <person name="De Groot R."/>
            <person name="Kuo A."/>
            <person name="Mondo S.J."/>
            <person name="Salamov A.A."/>
            <person name="Labutti K."/>
            <person name="Zhao Z."/>
            <person name="Chiniquy J."/>
            <person name="Barry K."/>
            <person name="Brewer H.M."/>
            <person name="Purvine S.O."/>
            <person name="Wright A.T."/>
            <person name="Boxma B."/>
            <person name="Van Alen T."/>
            <person name="Hackstein J.H."/>
            <person name="Baker S.E."/>
            <person name="Grigoriev I.V."/>
            <person name="O'Malley M.A."/>
        </authorList>
    </citation>
    <scope>NUCLEOTIDE SEQUENCE [LARGE SCALE GENOMIC DNA]</scope>
    <source>
        <strain evidence="3">finn</strain>
    </source>
</reference>
<accession>A0A1Y1VIM4</accession>
<keyword evidence="3" id="KW-1185">Reference proteome</keyword>